<dbReference type="Pfam" id="PF01593">
    <property type="entry name" value="Amino_oxidase"/>
    <property type="match status" value="1"/>
</dbReference>
<dbReference type="PANTHER" id="PTHR43563">
    <property type="entry name" value="AMINE OXIDASE"/>
    <property type="match status" value="1"/>
</dbReference>
<comment type="caution">
    <text evidence="3">The sequence shown here is derived from an EMBL/GenBank/DDBJ whole genome shotgun (WGS) entry which is preliminary data.</text>
</comment>
<comment type="similarity">
    <text evidence="1">Belongs to the flavin monoamine oxidase family.</text>
</comment>
<keyword evidence="4" id="KW-1185">Reference proteome</keyword>
<dbReference type="Gene3D" id="3.90.660.10">
    <property type="match status" value="1"/>
</dbReference>
<sequence>MIDVLVVGGGVCGLALAQGLQARGLDWQLLEARPRLGGRVLTRLPSAGPALDLGPTWFWPASQPAITQVVRQLGLPTLPQPDDGWLQWLDDPAQGPRRQAMALGADGQPAPADQPQPGALHGGAQRLVDGMAALVTALAGLLPRERLHLGSTLLSLDDAADHVRATVMQGGQRHVWSARQVVLALPPRLVAQDIVCTPALPPPVSQALADTPTWMATAAKAALAAPTGRPAPWRQSGGCGNAWVPHAQAVLAEVFDAGVSGDGDALAGFIALPAAERPRFAASLALLLDSQVEQLWGAGAGDGEWHHHDWAQEPLTCSQRDLADEAHAGPAWSSEWLRQPLWEGRLLLGGSETARRHAGHLEGALQAAARLKQQVDTLWAAKGPAH</sequence>
<evidence type="ECO:0000313" key="3">
    <source>
        <dbReference type="EMBL" id="MBQ0933058.1"/>
    </source>
</evidence>
<dbReference type="EMBL" id="JAGQDD010000023">
    <property type="protein sequence ID" value="MBQ0933058.1"/>
    <property type="molecule type" value="Genomic_DNA"/>
</dbReference>
<reference evidence="3 4" key="1">
    <citation type="submission" date="2021-04" db="EMBL/GenBank/DDBJ databases">
        <title>The genome sequence of Ideonella sp. 3Y2.</title>
        <authorList>
            <person name="Liu Y."/>
        </authorList>
    </citation>
    <scope>NUCLEOTIDE SEQUENCE [LARGE SCALE GENOMIC DNA]</scope>
    <source>
        <strain evidence="3 4">3Y2</strain>
    </source>
</reference>
<name>A0A940YCI3_9BURK</name>
<dbReference type="AlphaFoldDB" id="A0A940YCI3"/>
<dbReference type="SUPFAM" id="SSF51905">
    <property type="entry name" value="FAD/NAD(P)-binding domain"/>
    <property type="match status" value="1"/>
</dbReference>
<organism evidence="3 4">
    <name type="scientific">Ideonella alba</name>
    <dbReference type="NCBI Taxonomy" id="2824118"/>
    <lineage>
        <taxon>Bacteria</taxon>
        <taxon>Pseudomonadati</taxon>
        <taxon>Pseudomonadota</taxon>
        <taxon>Betaproteobacteria</taxon>
        <taxon>Burkholderiales</taxon>
        <taxon>Sphaerotilaceae</taxon>
        <taxon>Ideonella</taxon>
    </lineage>
</organism>
<protein>
    <submittedName>
        <fullName evidence="3">FAD-dependent oxidoreductase</fullName>
    </submittedName>
</protein>
<gene>
    <name evidence="3" type="ORF">KAK03_21515</name>
</gene>
<proteinExistence type="inferred from homology"/>
<dbReference type="SUPFAM" id="SSF54373">
    <property type="entry name" value="FAD-linked reductases, C-terminal domain"/>
    <property type="match status" value="1"/>
</dbReference>
<evidence type="ECO:0000256" key="1">
    <source>
        <dbReference type="ARBA" id="ARBA00005995"/>
    </source>
</evidence>
<dbReference type="Pfam" id="PF13450">
    <property type="entry name" value="NAD_binding_8"/>
    <property type="match status" value="1"/>
</dbReference>
<dbReference type="InterPro" id="IPR050703">
    <property type="entry name" value="Flavin_MAO"/>
</dbReference>
<feature type="domain" description="Amine oxidase" evidence="2">
    <location>
        <begin position="122"/>
        <end position="370"/>
    </location>
</feature>
<dbReference type="InterPro" id="IPR036188">
    <property type="entry name" value="FAD/NAD-bd_sf"/>
</dbReference>
<dbReference type="PANTHER" id="PTHR43563:SF1">
    <property type="entry name" value="AMINE OXIDASE [FLAVIN-CONTAINING] B"/>
    <property type="match status" value="1"/>
</dbReference>
<dbReference type="Gene3D" id="3.50.50.60">
    <property type="entry name" value="FAD/NAD(P)-binding domain"/>
    <property type="match status" value="2"/>
</dbReference>
<evidence type="ECO:0000313" key="4">
    <source>
        <dbReference type="Proteomes" id="UP000676246"/>
    </source>
</evidence>
<dbReference type="RefSeq" id="WP_210803830.1">
    <property type="nucleotide sequence ID" value="NZ_JAGQDD010000023.1"/>
</dbReference>
<evidence type="ECO:0000259" key="2">
    <source>
        <dbReference type="Pfam" id="PF01593"/>
    </source>
</evidence>
<accession>A0A940YCI3</accession>
<dbReference type="InterPro" id="IPR002937">
    <property type="entry name" value="Amino_oxidase"/>
</dbReference>
<dbReference type="Proteomes" id="UP000676246">
    <property type="component" value="Unassembled WGS sequence"/>
</dbReference>
<dbReference type="GO" id="GO:0016491">
    <property type="term" value="F:oxidoreductase activity"/>
    <property type="evidence" value="ECO:0007669"/>
    <property type="project" value="InterPro"/>
</dbReference>